<dbReference type="AlphaFoldDB" id="A0ABD6QM76"/>
<accession>A0ABD6QM76</accession>
<evidence type="ECO:0000313" key="2">
    <source>
        <dbReference type="Proteomes" id="UP000187001"/>
    </source>
</evidence>
<organism evidence="1 2">
    <name type="scientific">Mycolicibacterium fortuitum</name>
    <name type="common">Mycobacterium fortuitum</name>
    <dbReference type="NCBI Taxonomy" id="1766"/>
    <lineage>
        <taxon>Bacteria</taxon>
        <taxon>Bacillati</taxon>
        <taxon>Actinomycetota</taxon>
        <taxon>Actinomycetes</taxon>
        <taxon>Mycobacteriales</taxon>
        <taxon>Mycobacteriaceae</taxon>
        <taxon>Mycolicibacterium</taxon>
    </lineage>
</organism>
<comment type="caution">
    <text evidence="1">The sequence shown here is derived from an EMBL/GenBank/DDBJ whole genome shotgun (WGS) entry which is preliminary data.</text>
</comment>
<protein>
    <submittedName>
        <fullName evidence="1">Uncharacterized protein</fullName>
    </submittedName>
</protein>
<sequence length="189" mass="19899">MLASRADVAAALGLADADSLSESQQARVDALLERVSGSVSREANRDFTPGAVQVRVLVIDGRIYLPDAESVTTVTDVDGAELDCDADVPGWFVVSRNGCRLLTGDPVVVDFVRVDVPAAVSGLVAGIAARHLSVEPGSPESMATDITAGADFRLRMADHVSSTALLTADEECEARGFRSKLPNVIVHRL</sequence>
<dbReference type="EMBL" id="MBER01000071">
    <property type="protein sequence ID" value="OMC44710.1"/>
    <property type="molecule type" value="Genomic_DNA"/>
</dbReference>
<name>A0ABD6QM76_MYCFO</name>
<evidence type="ECO:0000313" key="1">
    <source>
        <dbReference type="EMBL" id="OMC44710.1"/>
    </source>
</evidence>
<dbReference type="Proteomes" id="UP000187001">
    <property type="component" value="Unassembled WGS sequence"/>
</dbReference>
<reference evidence="1 2" key="1">
    <citation type="submission" date="2016-07" db="EMBL/GenBank/DDBJ databases">
        <authorList>
            <person name="Sutton G."/>
            <person name="Brinkac L."/>
            <person name="Sanka R."/>
            <person name="Adams M."/>
            <person name="Lau E."/>
            <person name="Kumar A."/>
            <person name="Macaden R."/>
        </authorList>
    </citation>
    <scope>NUCLEOTIDE SEQUENCE [LARGE SCALE GENOMIC DNA]</scope>
    <source>
        <strain evidence="1 2">GA-0871</strain>
    </source>
</reference>
<proteinExistence type="predicted"/>
<gene>
    <name evidence="1" type="ORF">A5742_27440</name>
</gene>